<protein>
    <submittedName>
        <fullName evidence="1">Type I restriction enzyme M protein</fullName>
    </submittedName>
</protein>
<evidence type="ECO:0000313" key="1">
    <source>
        <dbReference type="EMBL" id="SHK98176.1"/>
    </source>
</evidence>
<dbReference type="Proteomes" id="UP000184301">
    <property type="component" value="Unassembled WGS sequence"/>
</dbReference>
<dbReference type="InterPro" id="IPR029063">
    <property type="entry name" value="SAM-dependent_MTases_sf"/>
</dbReference>
<organism evidence="1 2">
    <name type="scientific">Hespellia stercorisuis DSM 15480</name>
    <dbReference type="NCBI Taxonomy" id="1121950"/>
    <lineage>
        <taxon>Bacteria</taxon>
        <taxon>Bacillati</taxon>
        <taxon>Bacillota</taxon>
        <taxon>Clostridia</taxon>
        <taxon>Lachnospirales</taxon>
        <taxon>Lachnospiraceae</taxon>
        <taxon>Hespellia</taxon>
    </lineage>
</organism>
<name>A0A1M6WWX3_9FIRM</name>
<sequence>MVKKKTIVKENEYNLNIARYVDSSEEPEKWDIRATMFGGIPKSEVEQLSDYWDAMPGIKEILFKEVSEEYAEINVTDIKNEIMTHTAAKAYIREYSDIFNSFAEKLKKELIDDVVLHIR</sequence>
<gene>
    <name evidence="1" type="ORF">SAMN02745243_04115</name>
</gene>
<dbReference type="SUPFAM" id="SSF53335">
    <property type="entry name" value="S-adenosyl-L-methionine-dependent methyltransferases"/>
    <property type="match status" value="1"/>
</dbReference>
<dbReference type="STRING" id="1121950.SAMN02745243_04115"/>
<proteinExistence type="predicted"/>
<dbReference type="AlphaFoldDB" id="A0A1M6WWX3"/>
<dbReference type="EMBL" id="FQZY01000123">
    <property type="protein sequence ID" value="SHK98176.1"/>
    <property type="molecule type" value="Genomic_DNA"/>
</dbReference>
<reference evidence="1 2" key="1">
    <citation type="submission" date="2016-11" db="EMBL/GenBank/DDBJ databases">
        <authorList>
            <person name="Jaros S."/>
            <person name="Januszkiewicz K."/>
            <person name="Wedrychowicz H."/>
        </authorList>
    </citation>
    <scope>NUCLEOTIDE SEQUENCE [LARGE SCALE GENOMIC DNA]</scope>
    <source>
        <strain evidence="1 2">DSM 15480</strain>
    </source>
</reference>
<evidence type="ECO:0000313" key="2">
    <source>
        <dbReference type="Proteomes" id="UP000184301"/>
    </source>
</evidence>
<accession>A0A1M6WWX3</accession>
<keyword evidence="2" id="KW-1185">Reference proteome</keyword>